<dbReference type="OrthoDB" id="2248014at2759"/>
<dbReference type="GO" id="GO:0005829">
    <property type="term" value="C:cytosol"/>
    <property type="evidence" value="ECO:0007669"/>
    <property type="project" value="TreeGrafter"/>
</dbReference>
<feature type="compositionally biased region" description="Acidic residues" evidence="1">
    <location>
        <begin position="395"/>
        <end position="405"/>
    </location>
</feature>
<protein>
    <recommendedName>
        <fullName evidence="2">USP domain-containing protein</fullName>
    </recommendedName>
</protein>
<reference evidence="3 4" key="1">
    <citation type="submission" date="2013-02" db="EMBL/GenBank/DDBJ databases">
        <title>Genome sequence of Candida maltosa Xu316, a potential industrial strain for xylitol and ethanol production.</title>
        <authorList>
            <person name="Yu J."/>
            <person name="Wang Q."/>
            <person name="Geng X."/>
            <person name="Bao W."/>
            <person name="He P."/>
            <person name="Cai J."/>
        </authorList>
    </citation>
    <scope>NUCLEOTIDE SEQUENCE [LARGE SCALE GENOMIC DNA]</scope>
    <source>
        <strain evidence="4">Xu316</strain>
    </source>
</reference>
<dbReference type="HOGENOM" id="CLU_023181_0_0_1"/>
<sequence>MFSKRPDKYTTGLINLRNDCFANSSLQAYSSLPSLTEYLNNFITSFNKLCEFIQAHNIDVQKLIDLRLELNKNLQNSKFKRSNSTFDIPLHIAMAKIVRKLQETELTSRTISVWTFLHELENVFNAKMSRSQHDAHELTQLINETLENENLKLKSFVRFIKLNLDTILQQHPSPQDFHDLEKIIVPEFPFDGLILSQMTCLSCHGVSKPNFTPFVMLTLPVPLTLTCNLEKILEENESEQIEGYQCIKCRIGKISLNEERLQRTNIPPQDEVFIKKIIELNSDPNLTINQDLPEDLENFIKNYNVQGIDISRVTSTVQKKSQILKPPKIFGIHLSRSAFDGQVVRRNSSRVEFSDKLTLSIGPEYHDKLKQFQSLVNEEDEKLREKYTSNVLTTDENDMEDEDVQREDYEEKGKEEDEEDDEEGDETDQGTATENGTDDLDDEEDEDDDDTSSLTSQESVPQTITTSSTVRPNTNESVTIGSPQEHTIAQAPISNKQTDNLKEIFKRFKFNENDLYKYRLRAVIRHFGSHTQGHYECFKHKPLFVKDKEGNIFKLSPEIDEELVGEGEGDSSSGLTRKSSTRSGSAGSNEQDSGFRNKFSSMMGRRPSVFHANPSNVEEIIQSGLQTPAEILVEDPCKNNFEDAFANYDFADKLKDGHGQKQEEKKVKMKKIPSIISKPYWRISDGQVTEVSKAAVLQEETTVYMLYYERVDRKQIKRHHRA</sequence>
<dbReference type="AlphaFoldDB" id="M3HHP9"/>
<comment type="caution">
    <text evidence="3">The sequence shown here is derived from an EMBL/GenBank/DDBJ whole genome shotgun (WGS) entry which is preliminary data.</text>
</comment>
<accession>M3HHP9</accession>
<dbReference type="OMA" id="WTFLHEL"/>
<dbReference type="eggNOG" id="ENOG502QSIQ">
    <property type="taxonomic scope" value="Eukaryota"/>
</dbReference>
<dbReference type="InterPro" id="IPR001394">
    <property type="entry name" value="Peptidase_C19_UCH"/>
</dbReference>
<dbReference type="GO" id="GO:0016579">
    <property type="term" value="P:protein deubiquitination"/>
    <property type="evidence" value="ECO:0007669"/>
    <property type="project" value="InterPro"/>
</dbReference>
<dbReference type="InterPro" id="IPR028889">
    <property type="entry name" value="USP"/>
</dbReference>
<dbReference type="PROSITE" id="PS00973">
    <property type="entry name" value="USP_2"/>
    <property type="match status" value="1"/>
</dbReference>
<gene>
    <name evidence="3" type="ORF">G210_2887</name>
</gene>
<dbReference type="InterPro" id="IPR018200">
    <property type="entry name" value="USP_CS"/>
</dbReference>
<dbReference type="STRING" id="1245528.M3HHP9"/>
<feature type="compositionally biased region" description="Acidic residues" evidence="1">
    <location>
        <begin position="416"/>
        <end position="428"/>
    </location>
</feature>
<dbReference type="PANTHER" id="PTHR24006">
    <property type="entry name" value="UBIQUITIN CARBOXYL-TERMINAL HYDROLASE"/>
    <property type="match status" value="1"/>
</dbReference>
<feature type="compositionally biased region" description="Polar residues" evidence="1">
    <location>
        <begin position="570"/>
        <end position="598"/>
    </location>
</feature>
<feature type="compositionally biased region" description="Polar residues" evidence="1">
    <location>
        <begin position="457"/>
        <end position="494"/>
    </location>
</feature>
<feature type="domain" description="USP" evidence="2">
    <location>
        <begin position="11"/>
        <end position="711"/>
    </location>
</feature>
<dbReference type="PROSITE" id="PS50235">
    <property type="entry name" value="USP_3"/>
    <property type="match status" value="1"/>
</dbReference>
<dbReference type="GO" id="GO:0005634">
    <property type="term" value="C:nucleus"/>
    <property type="evidence" value="ECO:0007669"/>
    <property type="project" value="TreeGrafter"/>
</dbReference>
<feature type="compositionally biased region" description="Basic and acidic residues" evidence="1">
    <location>
        <begin position="406"/>
        <end position="415"/>
    </location>
</feature>
<evidence type="ECO:0000313" key="3">
    <source>
        <dbReference type="EMBL" id="EMG46842.1"/>
    </source>
</evidence>
<keyword evidence="4" id="KW-1185">Reference proteome</keyword>
<dbReference type="GO" id="GO:0004843">
    <property type="term" value="F:cysteine-type deubiquitinase activity"/>
    <property type="evidence" value="ECO:0007669"/>
    <property type="project" value="InterPro"/>
</dbReference>
<proteinExistence type="predicted"/>
<evidence type="ECO:0000313" key="4">
    <source>
        <dbReference type="Proteomes" id="UP000011777"/>
    </source>
</evidence>
<feature type="region of interest" description="Disordered" evidence="1">
    <location>
        <begin position="563"/>
        <end position="598"/>
    </location>
</feature>
<dbReference type="Gene3D" id="3.90.70.10">
    <property type="entry name" value="Cysteine proteinases"/>
    <property type="match status" value="1"/>
</dbReference>
<organism evidence="3 4">
    <name type="scientific">Candida maltosa (strain Xu316)</name>
    <name type="common">Yeast</name>
    <dbReference type="NCBI Taxonomy" id="1245528"/>
    <lineage>
        <taxon>Eukaryota</taxon>
        <taxon>Fungi</taxon>
        <taxon>Dikarya</taxon>
        <taxon>Ascomycota</taxon>
        <taxon>Saccharomycotina</taxon>
        <taxon>Pichiomycetes</taxon>
        <taxon>Debaryomycetaceae</taxon>
        <taxon>Candida/Lodderomyces clade</taxon>
        <taxon>Candida</taxon>
    </lineage>
</organism>
<feature type="region of interest" description="Disordered" evidence="1">
    <location>
        <begin position="379"/>
        <end position="494"/>
    </location>
</feature>
<evidence type="ECO:0000256" key="1">
    <source>
        <dbReference type="SAM" id="MobiDB-lite"/>
    </source>
</evidence>
<dbReference type="Pfam" id="PF00443">
    <property type="entry name" value="UCH"/>
    <property type="match status" value="1"/>
</dbReference>
<dbReference type="InterPro" id="IPR038765">
    <property type="entry name" value="Papain-like_cys_pep_sf"/>
</dbReference>
<dbReference type="InterPro" id="IPR050164">
    <property type="entry name" value="Peptidase_C19"/>
</dbReference>
<feature type="compositionally biased region" description="Acidic residues" evidence="1">
    <location>
        <begin position="436"/>
        <end position="451"/>
    </location>
</feature>
<evidence type="ECO:0000259" key="2">
    <source>
        <dbReference type="PROSITE" id="PS50235"/>
    </source>
</evidence>
<name>M3HHP9_CANMX</name>
<dbReference type="SUPFAM" id="SSF54001">
    <property type="entry name" value="Cysteine proteinases"/>
    <property type="match status" value="1"/>
</dbReference>
<dbReference type="Proteomes" id="UP000011777">
    <property type="component" value="Unassembled WGS sequence"/>
</dbReference>
<dbReference type="EMBL" id="AOGT01001857">
    <property type="protein sequence ID" value="EMG46842.1"/>
    <property type="molecule type" value="Genomic_DNA"/>
</dbReference>
<dbReference type="PANTHER" id="PTHR24006:SF904">
    <property type="entry name" value="UBIQUITIN CARBOXYL-TERMINAL HYDROLASE 16"/>
    <property type="match status" value="1"/>
</dbReference>